<dbReference type="Proteomes" id="UP000600080">
    <property type="component" value="Unassembled WGS sequence"/>
</dbReference>
<reference evidence="3" key="1">
    <citation type="journal article" date="2019" name="Int. J. Syst. Evol. Microbiol.">
        <title>The Global Catalogue of Microorganisms (GCM) 10K type strain sequencing project: providing services to taxonomists for standard genome sequencing and annotation.</title>
        <authorList>
            <consortium name="The Broad Institute Genomics Platform"/>
            <consortium name="The Broad Institute Genome Sequencing Center for Infectious Disease"/>
            <person name="Wu L."/>
            <person name="Ma J."/>
        </authorList>
    </citation>
    <scope>NUCLEOTIDE SEQUENCE [LARGE SCALE GENOMIC DNA]</scope>
    <source>
        <strain evidence="3">CGMCC 4.7323</strain>
    </source>
</reference>
<evidence type="ECO:0000313" key="3">
    <source>
        <dbReference type="Proteomes" id="UP000600080"/>
    </source>
</evidence>
<name>A0ABQ2JX65_9ACTN</name>
<proteinExistence type="predicted"/>
<accession>A0ABQ2JX65</accession>
<dbReference type="RefSeq" id="WP_189102406.1">
    <property type="nucleotide sequence ID" value="NZ_BMND01000030.1"/>
</dbReference>
<keyword evidence="3" id="KW-1185">Reference proteome</keyword>
<feature type="region of interest" description="Disordered" evidence="1">
    <location>
        <begin position="1"/>
        <end position="48"/>
    </location>
</feature>
<feature type="compositionally biased region" description="Pro residues" evidence="1">
    <location>
        <begin position="1"/>
        <end position="19"/>
    </location>
</feature>
<evidence type="ECO:0000256" key="1">
    <source>
        <dbReference type="SAM" id="MobiDB-lite"/>
    </source>
</evidence>
<organism evidence="2 3">
    <name type="scientific">Streptomyces kronopolitis</name>
    <dbReference type="NCBI Taxonomy" id="1612435"/>
    <lineage>
        <taxon>Bacteria</taxon>
        <taxon>Bacillati</taxon>
        <taxon>Actinomycetota</taxon>
        <taxon>Actinomycetes</taxon>
        <taxon>Kitasatosporales</taxon>
        <taxon>Streptomycetaceae</taxon>
        <taxon>Streptomyces</taxon>
    </lineage>
</organism>
<dbReference type="EMBL" id="BMND01000030">
    <property type="protein sequence ID" value="GGN58245.1"/>
    <property type="molecule type" value="Genomic_DNA"/>
</dbReference>
<protein>
    <submittedName>
        <fullName evidence="2">Uncharacterized protein</fullName>
    </submittedName>
</protein>
<comment type="caution">
    <text evidence="2">The sequence shown here is derived from an EMBL/GenBank/DDBJ whole genome shotgun (WGS) entry which is preliminary data.</text>
</comment>
<sequence>MPPPPAPPPPAPRTPAPRPDAPRPDGPRTEGSGPGHASAGDPAIETRGLTKAYRGGRLAVDGLDQALYALVFGSAAWARFAGRDITA</sequence>
<dbReference type="GeneID" id="301551124"/>
<gene>
    <name evidence="2" type="ORF">GCM10012285_54440</name>
</gene>
<evidence type="ECO:0000313" key="2">
    <source>
        <dbReference type="EMBL" id="GGN58245.1"/>
    </source>
</evidence>